<dbReference type="PANTHER" id="PTHR34315">
    <property type="match status" value="1"/>
</dbReference>
<reference evidence="3" key="2">
    <citation type="submission" date="2021-09" db="EMBL/GenBank/DDBJ databases">
        <authorList>
            <person name="Gilroy R."/>
        </authorList>
    </citation>
    <scope>NUCLEOTIDE SEQUENCE</scope>
    <source>
        <strain evidence="3">ChiGjej5B5-22894</strain>
    </source>
</reference>
<gene>
    <name evidence="3" type="ORF">K8V81_12515</name>
</gene>
<dbReference type="SUPFAM" id="SSF49482">
    <property type="entry name" value="Aromatic compound dioxygenase"/>
    <property type="match status" value="1"/>
</dbReference>
<feature type="compositionally biased region" description="Gly residues" evidence="1">
    <location>
        <begin position="332"/>
        <end position="365"/>
    </location>
</feature>
<feature type="region of interest" description="Disordered" evidence="1">
    <location>
        <begin position="1"/>
        <end position="61"/>
    </location>
</feature>
<dbReference type="EMBL" id="DYUE01000297">
    <property type="protein sequence ID" value="HJG92535.1"/>
    <property type="molecule type" value="Genomic_DNA"/>
</dbReference>
<sequence length="398" mass="40004">MDHTPHHRVGYPFPAAREHRAHEPAGPESGAGKNPAGAVPVEDAPRNRFEGRSLTRPEEDLEDQGLSFDIATAVTRRGALGVLGGGAVAAVLAACTAGEATSSGASDGGGASNGTSASSLTEMPGETAGPYPGDGSNGPDVLETSGVERSDLTTSIDSDTTADGVPLEITMNIIDMAGGDIPMEGAAVYLWQCDAAGRYSMYSEGVENETYLRGVQIADSAGQVTFTSIFPGCYAGRWPHLHFEVFPDAESIVEASNAILTSQIALPEDASNEVFSLEEYAGSAENLAQLTLETDGIFSDSFAQQLAVLSGDSTSGYAFSIDIPIDTTTGPEAGGMGGGTGGGSAPGGEPPTGGEGDPGEGGPDWGGTPPEGAPEVSGPGGERPAGGDAPAAPTDGGE</sequence>
<dbReference type="PANTHER" id="PTHR34315:SF1">
    <property type="entry name" value="INTRADIOL RING-CLEAVAGE DIOXYGENASES DOMAIN-CONTAINING PROTEIN-RELATED"/>
    <property type="match status" value="1"/>
</dbReference>
<accession>A0A921MXQ5</accession>
<dbReference type="InterPro" id="IPR015889">
    <property type="entry name" value="Intradiol_dOase_core"/>
</dbReference>
<dbReference type="AlphaFoldDB" id="A0A921MXQ5"/>
<protein>
    <submittedName>
        <fullName evidence="3">3,4-dioxygenase subunit beta</fullName>
    </submittedName>
</protein>
<dbReference type="Gene3D" id="2.60.130.10">
    <property type="entry name" value="Aromatic compound dioxygenase"/>
    <property type="match status" value="1"/>
</dbReference>
<comment type="caution">
    <text evidence="3">The sequence shown here is derived from an EMBL/GenBank/DDBJ whole genome shotgun (WGS) entry which is preliminary data.</text>
</comment>
<evidence type="ECO:0000256" key="1">
    <source>
        <dbReference type="SAM" id="MobiDB-lite"/>
    </source>
</evidence>
<reference evidence="3" key="1">
    <citation type="journal article" date="2021" name="PeerJ">
        <title>Extensive microbial diversity within the chicken gut microbiome revealed by metagenomics and culture.</title>
        <authorList>
            <person name="Gilroy R."/>
            <person name="Ravi A."/>
            <person name="Getino M."/>
            <person name="Pursley I."/>
            <person name="Horton D.L."/>
            <person name="Alikhan N.F."/>
            <person name="Baker D."/>
            <person name="Gharbi K."/>
            <person name="Hall N."/>
            <person name="Watson M."/>
            <person name="Adriaenssens E.M."/>
            <person name="Foster-Nyarko E."/>
            <person name="Jarju S."/>
            <person name="Secka A."/>
            <person name="Antonio M."/>
            <person name="Oren A."/>
            <person name="Chaudhuri R.R."/>
            <person name="La Ragione R."/>
            <person name="Hildebrand F."/>
            <person name="Pallen M.J."/>
        </authorList>
    </citation>
    <scope>NUCLEOTIDE SEQUENCE</scope>
    <source>
        <strain evidence="3">ChiGjej5B5-22894</strain>
    </source>
</reference>
<feature type="compositionally biased region" description="Basic and acidic residues" evidence="1">
    <location>
        <begin position="16"/>
        <end position="25"/>
    </location>
</feature>
<feature type="compositionally biased region" description="Basic and acidic residues" evidence="1">
    <location>
        <begin position="43"/>
        <end position="58"/>
    </location>
</feature>
<dbReference type="Pfam" id="PF00775">
    <property type="entry name" value="Dioxygenase_C"/>
    <property type="match status" value="1"/>
</dbReference>
<evidence type="ECO:0000313" key="3">
    <source>
        <dbReference type="EMBL" id="HJG92535.1"/>
    </source>
</evidence>
<feature type="compositionally biased region" description="Low complexity" evidence="1">
    <location>
        <begin position="386"/>
        <end position="398"/>
    </location>
</feature>
<dbReference type="GO" id="GO:0008199">
    <property type="term" value="F:ferric iron binding"/>
    <property type="evidence" value="ECO:0007669"/>
    <property type="project" value="InterPro"/>
</dbReference>
<dbReference type="Proteomes" id="UP000742460">
    <property type="component" value="Unassembled WGS sequence"/>
</dbReference>
<evidence type="ECO:0000259" key="2">
    <source>
        <dbReference type="Pfam" id="PF00775"/>
    </source>
</evidence>
<proteinExistence type="predicted"/>
<evidence type="ECO:0000313" key="4">
    <source>
        <dbReference type="Proteomes" id="UP000742460"/>
    </source>
</evidence>
<organism evidence="3 4">
    <name type="scientific">Brachybacterium massiliense</name>
    <dbReference type="NCBI Taxonomy" id="1755098"/>
    <lineage>
        <taxon>Bacteria</taxon>
        <taxon>Bacillati</taxon>
        <taxon>Actinomycetota</taxon>
        <taxon>Actinomycetes</taxon>
        <taxon>Micrococcales</taxon>
        <taxon>Dermabacteraceae</taxon>
        <taxon>Brachybacterium</taxon>
    </lineage>
</organism>
<feature type="region of interest" description="Disordered" evidence="1">
    <location>
        <begin position="100"/>
        <end position="161"/>
    </location>
</feature>
<feature type="compositionally biased region" description="Low complexity" evidence="1">
    <location>
        <begin position="152"/>
        <end position="161"/>
    </location>
</feature>
<name>A0A921MXQ5_9MICO</name>
<dbReference type="InterPro" id="IPR000627">
    <property type="entry name" value="Intradiol_dOase_C"/>
</dbReference>
<feature type="region of interest" description="Disordered" evidence="1">
    <location>
        <begin position="328"/>
        <end position="398"/>
    </location>
</feature>
<feature type="domain" description="Intradiol ring-cleavage dioxygenases" evidence="2">
    <location>
        <begin position="138"/>
        <end position="235"/>
    </location>
</feature>
<dbReference type="GO" id="GO:0016702">
    <property type="term" value="F:oxidoreductase activity, acting on single donors with incorporation of molecular oxygen, incorporation of two atoms of oxygen"/>
    <property type="evidence" value="ECO:0007669"/>
    <property type="project" value="InterPro"/>
</dbReference>